<dbReference type="PROSITE" id="PS50082">
    <property type="entry name" value="WD_REPEATS_2"/>
    <property type="match status" value="2"/>
</dbReference>
<evidence type="ECO:0000256" key="1">
    <source>
        <dbReference type="ARBA" id="ARBA00026154"/>
    </source>
</evidence>
<sequence length="345" mass="36722">MDELKSFRGIPKEVTTIEWHPVYETLFASGGSDGAVMIWDTNHKDHLHSIPNAHDSYVWSVTWHPLGHLLATGSNDHTTKFWTRARPGDELESTEFGIPAPLPPGAMNASSLMHGSCSAYKTQGHTAGGQNATTTSEGVNPLSFLQNGQKNMPPAQSQPAPPLVGSSKGPTDSFLRNIPNFQGSNKNTTRGGERTGNYGYSAAPNKVGYNNRISPSPTNHFPGQDRGGDSSFYPPGLSGAAPNKVGYNNRISPSPTNHFPGQDRGGDSSFYPPGLSGSGRTGDSVGRSTQDFPNSDRKARDASSRVPTQQSRPPSRPPVLGGIPGLGASNTQFSTNPSKSRSQNK</sequence>
<accession>A0A1R1PT15</accession>
<feature type="repeat" description="WD" evidence="2">
    <location>
        <begin position="7"/>
        <end position="49"/>
    </location>
</feature>
<dbReference type="SMART" id="SM00320">
    <property type="entry name" value="WD40"/>
    <property type="match status" value="2"/>
</dbReference>
<dbReference type="OrthoDB" id="16717at2759"/>
<dbReference type="InterPro" id="IPR036322">
    <property type="entry name" value="WD40_repeat_dom_sf"/>
</dbReference>
<dbReference type="PROSITE" id="PS50294">
    <property type="entry name" value="WD_REPEATS_REGION"/>
    <property type="match status" value="2"/>
</dbReference>
<feature type="compositionally biased region" description="Low complexity" evidence="3">
    <location>
        <begin position="304"/>
        <end position="313"/>
    </location>
</feature>
<dbReference type="Gene3D" id="2.130.10.10">
    <property type="entry name" value="YVTN repeat-like/Quinoprotein amine dehydrogenase"/>
    <property type="match status" value="1"/>
</dbReference>
<evidence type="ECO:0000313" key="4">
    <source>
        <dbReference type="EMBL" id="OMH84032.1"/>
    </source>
</evidence>
<feature type="compositionally biased region" description="Basic and acidic residues" evidence="3">
    <location>
        <begin position="294"/>
        <end position="303"/>
    </location>
</feature>
<dbReference type="EMBL" id="LSSK01000264">
    <property type="protein sequence ID" value="OMH84032.1"/>
    <property type="molecule type" value="Genomic_DNA"/>
</dbReference>
<dbReference type="PANTHER" id="PTHR22836">
    <property type="entry name" value="WD40 REPEAT PROTEIN"/>
    <property type="match status" value="1"/>
</dbReference>
<evidence type="ECO:0000256" key="2">
    <source>
        <dbReference type="PROSITE-ProRule" id="PRU00221"/>
    </source>
</evidence>
<keyword evidence="2" id="KW-0853">WD repeat</keyword>
<feature type="compositionally biased region" description="Polar residues" evidence="3">
    <location>
        <begin position="179"/>
        <end position="190"/>
    </location>
</feature>
<dbReference type="Pfam" id="PF00400">
    <property type="entry name" value="WD40"/>
    <property type="match status" value="2"/>
</dbReference>
<dbReference type="Proteomes" id="UP000188320">
    <property type="component" value="Unassembled WGS sequence"/>
</dbReference>
<dbReference type="PANTHER" id="PTHR22836:SF0">
    <property type="entry name" value="PRE-MRNA 3' END PROCESSING PROTEIN WDR33"/>
    <property type="match status" value="1"/>
</dbReference>
<name>A0A1R1PT15_ZANCU</name>
<dbReference type="GO" id="GO:0031124">
    <property type="term" value="P:mRNA 3'-end processing"/>
    <property type="evidence" value="ECO:0007669"/>
    <property type="project" value="InterPro"/>
</dbReference>
<keyword evidence="5" id="KW-1185">Reference proteome</keyword>
<gene>
    <name evidence="4" type="ORF">AX774_g2448</name>
</gene>
<feature type="compositionally biased region" description="Polar residues" evidence="3">
    <location>
        <begin position="249"/>
        <end position="259"/>
    </location>
</feature>
<dbReference type="GO" id="GO:0005847">
    <property type="term" value="C:mRNA cleavage and polyadenylation specificity factor complex"/>
    <property type="evidence" value="ECO:0007669"/>
    <property type="project" value="TreeGrafter"/>
</dbReference>
<organism evidence="4 5">
    <name type="scientific">Zancudomyces culisetae</name>
    <name type="common">Gut fungus</name>
    <name type="synonym">Smittium culisetae</name>
    <dbReference type="NCBI Taxonomy" id="1213189"/>
    <lineage>
        <taxon>Eukaryota</taxon>
        <taxon>Fungi</taxon>
        <taxon>Fungi incertae sedis</taxon>
        <taxon>Zoopagomycota</taxon>
        <taxon>Kickxellomycotina</taxon>
        <taxon>Harpellomycetes</taxon>
        <taxon>Harpellales</taxon>
        <taxon>Legeriomycetaceae</taxon>
        <taxon>Zancudomyces</taxon>
    </lineage>
</organism>
<feature type="compositionally biased region" description="Polar residues" evidence="3">
    <location>
        <begin position="211"/>
        <end position="221"/>
    </location>
</feature>
<dbReference type="InterPro" id="IPR015943">
    <property type="entry name" value="WD40/YVTN_repeat-like_dom_sf"/>
</dbReference>
<dbReference type="InterPro" id="IPR001680">
    <property type="entry name" value="WD40_rpt"/>
</dbReference>
<evidence type="ECO:0000256" key="3">
    <source>
        <dbReference type="SAM" id="MobiDB-lite"/>
    </source>
</evidence>
<reference evidence="5" key="1">
    <citation type="submission" date="2017-01" db="EMBL/GenBank/DDBJ databases">
        <authorList>
            <person name="Wang Y."/>
            <person name="White M."/>
            <person name="Kvist S."/>
            <person name="Moncalvo J.-M."/>
        </authorList>
    </citation>
    <scope>NUCLEOTIDE SEQUENCE [LARGE SCALE GENOMIC DNA]</scope>
    <source>
        <strain evidence="5">COL-18-3</strain>
    </source>
</reference>
<protein>
    <recommendedName>
        <fullName evidence="1">Polyadenylation factor subunit 2</fullName>
    </recommendedName>
</protein>
<feature type="compositionally biased region" description="Polar residues" evidence="3">
    <location>
        <begin position="328"/>
        <end position="345"/>
    </location>
</feature>
<comment type="caution">
    <text evidence="4">The sequence shown here is derived from an EMBL/GenBank/DDBJ whole genome shotgun (WGS) entry which is preliminary data.</text>
</comment>
<proteinExistence type="predicted"/>
<feature type="compositionally biased region" description="Polar residues" evidence="3">
    <location>
        <begin position="122"/>
        <end position="158"/>
    </location>
</feature>
<dbReference type="InterPro" id="IPR045245">
    <property type="entry name" value="Pfs2-like"/>
</dbReference>
<dbReference type="SUPFAM" id="SSF50978">
    <property type="entry name" value="WD40 repeat-like"/>
    <property type="match status" value="1"/>
</dbReference>
<evidence type="ECO:0000313" key="5">
    <source>
        <dbReference type="Proteomes" id="UP000188320"/>
    </source>
</evidence>
<feature type="region of interest" description="Disordered" evidence="3">
    <location>
        <begin position="122"/>
        <end position="345"/>
    </location>
</feature>
<dbReference type="AlphaFoldDB" id="A0A1R1PT15"/>
<feature type="repeat" description="WD" evidence="2">
    <location>
        <begin position="51"/>
        <end position="82"/>
    </location>
</feature>